<dbReference type="EMBL" id="SLZQ01000004">
    <property type="protein sequence ID" value="TCS37453.1"/>
    <property type="molecule type" value="Genomic_DNA"/>
</dbReference>
<name>A0A4R3HXU7_PAULE</name>
<reference evidence="1 2" key="1">
    <citation type="submission" date="2019-03" db="EMBL/GenBank/DDBJ databases">
        <title>Genomic Encyclopedia of Type Strains, Phase IV (KMG-IV): sequencing the most valuable type-strain genomes for metagenomic binning, comparative biology and taxonomic classification.</title>
        <authorList>
            <person name="Goeker M."/>
        </authorList>
    </citation>
    <scope>NUCLEOTIDE SEQUENCE [LARGE SCALE GENOMIC DNA]</scope>
    <source>
        <strain evidence="1 2">DSM 7445</strain>
    </source>
</reference>
<protein>
    <submittedName>
        <fullName evidence="1">Protein gp37</fullName>
    </submittedName>
</protein>
<dbReference type="RefSeq" id="WP_132258395.1">
    <property type="nucleotide sequence ID" value="NZ_SLZQ01000004.1"/>
</dbReference>
<accession>A0A4R3HXU7</accession>
<dbReference type="InterPro" id="IPR011101">
    <property type="entry name" value="DUF5131"/>
</dbReference>
<keyword evidence="2" id="KW-1185">Reference proteome</keyword>
<sequence length="334" mass="37492">MSENSKIEWTDATFNPWIGCTKVSPGCDHCYAEVSTPARTMSVRWGPNATRHRTSASNWALPMKWNREADEFQAKHGRRRRVFCASLADVFDNAVPTEWRRELFDLIELTPRLDWLLLTKRIGNVYRMVSEARCHDWLMGQRNVWLGISVVNQEEADRDIPKLLAVPARVRWLSMEPLLTTVDLTPHIAQVCDAGSTPHPAGGGTTCMRCDGSRLSGGCPGIDWLVAGGESGPKARPMHPDWVRSLRDQCAAAGVPFFFKQWGEWAPGECAANTLEMRSVQVADWFVDEWTFHTIDGDSTFHIDDEPTLYRAGKKAAGRLLDGVLHDSFPKVIA</sequence>
<evidence type="ECO:0000313" key="2">
    <source>
        <dbReference type="Proteomes" id="UP000295382"/>
    </source>
</evidence>
<evidence type="ECO:0000313" key="1">
    <source>
        <dbReference type="EMBL" id="TCS37453.1"/>
    </source>
</evidence>
<comment type="caution">
    <text evidence="1">The sequence shown here is derived from an EMBL/GenBank/DDBJ whole genome shotgun (WGS) entry which is preliminary data.</text>
</comment>
<gene>
    <name evidence="1" type="ORF">EDC30_104257</name>
</gene>
<proteinExistence type="predicted"/>
<dbReference type="Proteomes" id="UP000295382">
    <property type="component" value="Unassembled WGS sequence"/>
</dbReference>
<dbReference type="OrthoDB" id="9787478at2"/>
<dbReference type="AlphaFoldDB" id="A0A4R3HXU7"/>
<organism evidence="1 2">
    <name type="scientific">Paucimonas lemoignei</name>
    <name type="common">Pseudomonas lemoignei</name>
    <dbReference type="NCBI Taxonomy" id="29443"/>
    <lineage>
        <taxon>Bacteria</taxon>
        <taxon>Pseudomonadati</taxon>
        <taxon>Pseudomonadota</taxon>
        <taxon>Betaproteobacteria</taxon>
        <taxon>Burkholderiales</taxon>
        <taxon>Burkholderiaceae</taxon>
        <taxon>Paucimonas</taxon>
    </lineage>
</organism>
<dbReference type="Pfam" id="PF07505">
    <property type="entry name" value="DUF5131"/>
    <property type="match status" value="1"/>
</dbReference>